<proteinExistence type="predicted"/>
<gene>
    <name evidence="2" type="ORF">GS03_02042</name>
</gene>
<name>A0A4V1CC78_9FLAO</name>
<evidence type="ECO:0000313" key="2">
    <source>
        <dbReference type="EMBL" id="QBZ98534.1"/>
    </source>
</evidence>
<dbReference type="OrthoDB" id="9816036at2"/>
<protein>
    <recommendedName>
        <fullName evidence="1">FRG domain-containing protein</fullName>
    </recommendedName>
</protein>
<dbReference type="EMBL" id="CP038810">
    <property type="protein sequence ID" value="QBZ98534.1"/>
    <property type="molecule type" value="Genomic_DNA"/>
</dbReference>
<evidence type="ECO:0000259" key="1">
    <source>
        <dbReference type="SMART" id="SM00901"/>
    </source>
</evidence>
<feature type="domain" description="FRG" evidence="1">
    <location>
        <begin position="33"/>
        <end position="132"/>
    </location>
</feature>
<dbReference type="SMART" id="SM00901">
    <property type="entry name" value="FRG"/>
    <property type="match status" value="1"/>
</dbReference>
<keyword evidence="3" id="KW-1185">Reference proteome</keyword>
<dbReference type="KEGG" id="fsn:GS03_02042"/>
<dbReference type="AlphaFoldDB" id="A0A4V1CC78"/>
<sequence length="259" mass="30427">MFKGTDFLQSVKTIKSLEEYIIHIDFASQEIFKSNKIWFRGHANKNYKLIPSIFRTKEYSIESEKNLTEEFLDKAKGFIAGQTFDNNEWYFLMQHFGLKTRLLDWTEGYLFALFFSLKLNKGDNPFIDPCIWIINPEELNMLSLNKTVIIRTNDDLNKTLISEYLNFQNQKEELPIAISPTYSNERVLRQKGCFTLHSGNTTINSVYKKYRSKKIVKINISYKERSQMLEQLKLAGISESSIFPDLEGLSRELNSKYKF</sequence>
<dbReference type="Pfam" id="PF08867">
    <property type="entry name" value="FRG"/>
    <property type="match status" value="1"/>
</dbReference>
<reference evidence="2 3" key="1">
    <citation type="submission" date="2019-04" db="EMBL/GenBank/DDBJ databases">
        <title>Flavobacterium sp. GS03.</title>
        <authorList>
            <person name="Kim H."/>
        </authorList>
    </citation>
    <scope>NUCLEOTIDE SEQUENCE [LARGE SCALE GENOMIC DNA]</scope>
    <source>
        <strain evidence="2 3">GS03</strain>
    </source>
</reference>
<accession>A0A4V1CC78</accession>
<dbReference type="InterPro" id="IPR014966">
    <property type="entry name" value="FRG-dom"/>
</dbReference>
<evidence type="ECO:0000313" key="3">
    <source>
        <dbReference type="Proteomes" id="UP000296862"/>
    </source>
</evidence>
<dbReference type="RefSeq" id="WP_136152431.1">
    <property type="nucleotide sequence ID" value="NZ_CP038810.1"/>
</dbReference>
<organism evidence="2 3">
    <name type="scientific">Flavobacterium sangjuense</name>
    <dbReference type="NCBI Taxonomy" id="2518177"/>
    <lineage>
        <taxon>Bacteria</taxon>
        <taxon>Pseudomonadati</taxon>
        <taxon>Bacteroidota</taxon>
        <taxon>Flavobacteriia</taxon>
        <taxon>Flavobacteriales</taxon>
        <taxon>Flavobacteriaceae</taxon>
        <taxon>Flavobacterium</taxon>
    </lineage>
</organism>
<dbReference type="Proteomes" id="UP000296862">
    <property type="component" value="Chromosome"/>
</dbReference>